<proteinExistence type="predicted"/>
<gene>
    <name evidence="2" type="ORF">Din_036818</name>
</gene>
<dbReference type="AlphaFoldDB" id="A0A5B7BER2"/>
<dbReference type="PANTHER" id="PTHR11439">
    <property type="entry name" value="GAG-POL-RELATED RETROTRANSPOSON"/>
    <property type="match status" value="1"/>
</dbReference>
<dbReference type="InterPro" id="IPR043502">
    <property type="entry name" value="DNA/RNA_pol_sf"/>
</dbReference>
<reference evidence="2" key="1">
    <citation type="submission" date="2019-08" db="EMBL/GenBank/DDBJ databases">
        <title>Reference gene set and small RNA set construction with multiple tissues from Davidia involucrata Baill.</title>
        <authorList>
            <person name="Yang H."/>
            <person name="Zhou C."/>
            <person name="Li G."/>
            <person name="Wang J."/>
            <person name="Gao P."/>
            <person name="Wang M."/>
            <person name="Wang R."/>
            <person name="Zhao Y."/>
        </authorList>
    </citation>
    <scope>NUCLEOTIDE SEQUENCE</scope>
    <source>
        <tissue evidence="2">Mixed with DoveR01_LX</tissue>
    </source>
</reference>
<sequence>MVGNGYCRSEFDSCVYHRKFSDGSIIYLLLYVDDMLIASRNMLEIRKLKAQLSGEFEMKDLGATNKILGMKIHRDREADRLYLNEKRYIEKVLKRFAMQDSKPVSTPLAVYFRFSTNLSPQTEEEVEYMSRVPYASVVGSIMYAMVCARPNISQAISVVRRYMDKPGKVHWQAVKWILRYL</sequence>
<evidence type="ECO:0000259" key="1">
    <source>
        <dbReference type="Pfam" id="PF07727"/>
    </source>
</evidence>
<dbReference type="InterPro" id="IPR013103">
    <property type="entry name" value="RVT_2"/>
</dbReference>
<accession>A0A5B7BER2</accession>
<dbReference type="Pfam" id="PF07727">
    <property type="entry name" value="RVT_2"/>
    <property type="match status" value="1"/>
</dbReference>
<protein>
    <recommendedName>
        <fullName evidence="1">Reverse transcriptase Ty1/copia-type domain-containing protein</fullName>
    </recommendedName>
</protein>
<dbReference type="PANTHER" id="PTHR11439:SF467">
    <property type="entry name" value="INTEGRASE CATALYTIC DOMAIN-CONTAINING PROTEIN"/>
    <property type="match status" value="1"/>
</dbReference>
<dbReference type="SUPFAM" id="SSF56672">
    <property type="entry name" value="DNA/RNA polymerases"/>
    <property type="match status" value="1"/>
</dbReference>
<evidence type="ECO:0000313" key="2">
    <source>
        <dbReference type="EMBL" id="MPA67377.1"/>
    </source>
</evidence>
<feature type="domain" description="Reverse transcriptase Ty1/copia-type" evidence="1">
    <location>
        <begin position="6"/>
        <end position="108"/>
    </location>
</feature>
<name>A0A5B7BER2_DAVIN</name>
<organism evidence="2">
    <name type="scientific">Davidia involucrata</name>
    <name type="common">Dove tree</name>
    <dbReference type="NCBI Taxonomy" id="16924"/>
    <lineage>
        <taxon>Eukaryota</taxon>
        <taxon>Viridiplantae</taxon>
        <taxon>Streptophyta</taxon>
        <taxon>Embryophyta</taxon>
        <taxon>Tracheophyta</taxon>
        <taxon>Spermatophyta</taxon>
        <taxon>Magnoliopsida</taxon>
        <taxon>eudicotyledons</taxon>
        <taxon>Gunneridae</taxon>
        <taxon>Pentapetalae</taxon>
        <taxon>asterids</taxon>
        <taxon>Cornales</taxon>
        <taxon>Nyssaceae</taxon>
        <taxon>Davidia</taxon>
    </lineage>
</organism>
<dbReference type="EMBL" id="GHES01036818">
    <property type="protein sequence ID" value="MPA67377.1"/>
    <property type="molecule type" value="Transcribed_RNA"/>
</dbReference>